<dbReference type="Proteomes" id="UP000198797">
    <property type="component" value="Unassembled WGS sequence"/>
</dbReference>
<evidence type="ECO:0000313" key="6">
    <source>
        <dbReference type="Proteomes" id="UP000198797"/>
    </source>
</evidence>
<sequence>MPGDATDRRIEHLGETVEDVIERAVERAIVTMRDNIAEPLTIDDMARAAMFSKFHFSRIFRRVTGVSPGRFLSAIRLQEAKHLLVSTTLNVADISLRVGYNSVGTFSSRFTRSVGMSPTAYRRYRGFSSRIPVDETRGSSAGRTSTVQGTVTGPDQEDLGFVFVGLFPDPLPEGRPVRCAVLNGAGAFELETVPEGHWYLLVQSVRTDGSPTDAHDLDPEDIFVGSHGPIIVRRDQAVPPIEMSLKPARSIDPPVLLALLDIRRMALDQVGYRVEAA</sequence>
<dbReference type="PRINTS" id="PR00032">
    <property type="entry name" value="HTHARAC"/>
</dbReference>
<dbReference type="AlphaFoldDB" id="A0A1C4X0K3"/>
<dbReference type="EMBL" id="FMCU01000004">
    <property type="protein sequence ID" value="SCF01980.1"/>
    <property type="molecule type" value="Genomic_DNA"/>
</dbReference>
<dbReference type="PANTHER" id="PTHR43280">
    <property type="entry name" value="ARAC-FAMILY TRANSCRIPTIONAL REGULATOR"/>
    <property type="match status" value="1"/>
</dbReference>
<dbReference type="SUPFAM" id="SSF46689">
    <property type="entry name" value="Homeodomain-like"/>
    <property type="match status" value="2"/>
</dbReference>
<dbReference type="SMART" id="SM00342">
    <property type="entry name" value="HTH_ARAC"/>
    <property type="match status" value="1"/>
</dbReference>
<organism evidence="5 6">
    <name type="scientific">Micromonospora matsumotoense</name>
    <dbReference type="NCBI Taxonomy" id="121616"/>
    <lineage>
        <taxon>Bacteria</taxon>
        <taxon>Bacillati</taxon>
        <taxon>Actinomycetota</taxon>
        <taxon>Actinomycetes</taxon>
        <taxon>Micromonosporales</taxon>
        <taxon>Micromonosporaceae</taxon>
        <taxon>Micromonospora</taxon>
    </lineage>
</organism>
<dbReference type="InterPro" id="IPR009057">
    <property type="entry name" value="Homeodomain-like_sf"/>
</dbReference>
<dbReference type="InterPro" id="IPR018062">
    <property type="entry name" value="HTH_AraC-typ_CS"/>
</dbReference>
<keyword evidence="3" id="KW-0804">Transcription</keyword>
<evidence type="ECO:0000259" key="4">
    <source>
        <dbReference type="PROSITE" id="PS01124"/>
    </source>
</evidence>
<dbReference type="PANTHER" id="PTHR43280:SF28">
    <property type="entry name" value="HTH-TYPE TRANSCRIPTIONAL ACTIVATOR RHAS"/>
    <property type="match status" value="1"/>
</dbReference>
<dbReference type="PROSITE" id="PS00041">
    <property type="entry name" value="HTH_ARAC_FAMILY_1"/>
    <property type="match status" value="1"/>
</dbReference>
<dbReference type="InterPro" id="IPR020449">
    <property type="entry name" value="Tscrpt_reg_AraC-type_HTH"/>
</dbReference>
<evidence type="ECO:0000313" key="5">
    <source>
        <dbReference type="EMBL" id="SCF01980.1"/>
    </source>
</evidence>
<name>A0A1C4X0K3_9ACTN</name>
<keyword evidence="2" id="KW-0238">DNA-binding</keyword>
<reference evidence="6" key="1">
    <citation type="submission" date="2016-06" db="EMBL/GenBank/DDBJ databases">
        <authorList>
            <person name="Varghese N."/>
            <person name="Submissions Spin"/>
        </authorList>
    </citation>
    <scope>NUCLEOTIDE SEQUENCE [LARGE SCALE GENOMIC DNA]</scope>
    <source>
        <strain evidence="6">DSM 44100</strain>
    </source>
</reference>
<accession>A0A1C4X0K3</accession>
<keyword evidence="1" id="KW-0805">Transcription regulation</keyword>
<dbReference type="GO" id="GO:0043565">
    <property type="term" value="F:sequence-specific DNA binding"/>
    <property type="evidence" value="ECO:0007669"/>
    <property type="project" value="InterPro"/>
</dbReference>
<dbReference type="GO" id="GO:0003700">
    <property type="term" value="F:DNA-binding transcription factor activity"/>
    <property type="evidence" value="ECO:0007669"/>
    <property type="project" value="InterPro"/>
</dbReference>
<gene>
    <name evidence="5" type="ORF">GA0070216_10453</name>
</gene>
<evidence type="ECO:0000256" key="2">
    <source>
        <dbReference type="ARBA" id="ARBA00023125"/>
    </source>
</evidence>
<evidence type="ECO:0000256" key="1">
    <source>
        <dbReference type="ARBA" id="ARBA00023015"/>
    </source>
</evidence>
<dbReference type="PROSITE" id="PS01124">
    <property type="entry name" value="HTH_ARAC_FAMILY_2"/>
    <property type="match status" value="1"/>
</dbReference>
<keyword evidence="6" id="KW-1185">Reference proteome</keyword>
<dbReference type="Pfam" id="PF12833">
    <property type="entry name" value="HTH_18"/>
    <property type="match status" value="1"/>
</dbReference>
<protein>
    <submittedName>
        <fullName evidence="5">Transcriptional regulator, AraC family</fullName>
    </submittedName>
</protein>
<dbReference type="InterPro" id="IPR018060">
    <property type="entry name" value="HTH_AraC"/>
</dbReference>
<dbReference type="STRING" id="121616.GA0070216_10453"/>
<evidence type="ECO:0000256" key="3">
    <source>
        <dbReference type="ARBA" id="ARBA00023163"/>
    </source>
</evidence>
<feature type="domain" description="HTH araC/xylS-type" evidence="4">
    <location>
        <begin position="26"/>
        <end position="124"/>
    </location>
</feature>
<dbReference type="Gene3D" id="1.10.10.60">
    <property type="entry name" value="Homeodomain-like"/>
    <property type="match status" value="2"/>
</dbReference>
<proteinExistence type="predicted"/>